<dbReference type="Gene3D" id="3.40.50.2000">
    <property type="entry name" value="Glycogen Phosphorylase B"/>
    <property type="match status" value="1"/>
</dbReference>
<dbReference type="OrthoDB" id="9764577at2"/>
<name>A0A4Q8CZC8_9GAMM</name>
<organism evidence="1 2">
    <name type="scientific">Spiribacter vilamensis</name>
    <dbReference type="NCBI Taxonomy" id="531306"/>
    <lineage>
        <taxon>Bacteria</taxon>
        <taxon>Pseudomonadati</taxon>
        <taxon>Pseudomonadota</taxon>
        <taxon>Gammaproteobacteria</taxon>
        <taxon>Chromatiales</taxon>
        <taxon>Ectothiorhodospiraceae</taxon>
        <taxon>Spiribacter</taxon>
    </lineage>
</organism>
<evidence type="ECO:0000313" key="1">
    <source>
        <dbReference type="EMBL" id="RZU98363.1"/>
    </source>
</evidence>
<dbReference type="AlphaFoldDB" id="A0A4Q8CZC8"/>
<dbReference type="RefSeq" id="WP_130502683.1">
    <property type="nucleotide sequence ID" value="NZ_SHLI01000001.1"/>
</dbReference>
<keyword evidence="1" id="KW-0808">Transferase</keyword>
<protein>
    <submittedName>
        <fullName evidence="1">Glycosyltransferase involved in cell wall biosynthesis</fullName>
    </submittedName>
</protein>
<dbReference type="EMBL" id="SHLI01000001">
    <property type="protein sequence ID" value="RZU98363.1"/>
    <property type="molecule type" value="Genomic_DNA"/>
</dbReference>
<dbReference type="Pfam" id="PF13692">
    <property type="entry name" value="Glyco_trans_1_4"/>
    <property type="match status" value="1"/>
</dbReference>
<dbReference type="PANTHER" id="PTHR12526:SF630">
    <property type="entry name" value="GLYCOSYLTRANSFERASE"/>
    <property type="match status" value="1"/>
</dbReference>
<sequence length="401" mass="44664">MDGADNKPYDSVICFGGVDWWYHNRGHYDLQIMREISRTMPVLYVNSIGMKTPQVSEGGMFFRRVLRKLRSLRRGLHCVSNNFFVYSARTPPGPALASPFFARQLARQVNRCARRVGCQRPLLWIACPPAGHVLDYVSHTALVYQRTDRMEAFTGVDHDYIAGLDQDLKAQADVTVFCATSLYESEQADCRRAAFIDHGVDFDRFALAGTTQGDEAEPGDLRDISRPRVGFIGGIDAHTFDPAFFKTVAEQLPDISFVLVGACSLPEDWCALPNVHLLGQRPYASVPSYMAACDALIMPWNRNEWIHACNPVKLKEYLAIGRPVVSTPFPELAHYGDEVIEADTPEAFARAIRKALSHPGDSEARRARVRGHTWAQKAIDTIAALEAAGLSAELRQEPPLS</sequence>
<dbReference type="PANTHER" id="PTHR12526">
    <property type="entry name" value="GLYCOSYLTRANSFERASE"/>
    <property type="match status" value="1"/>
</dbReference>
<dbReference type="GO" id="GO:0016740">
    <property type="term" value="F:transferase activity"/>
    <property type="evidence" value="ECO:0007669"/>
    <property type="project" value="UniProtKB-KW"/>
</dbReference>
<dbReference type="SUPFAM" id="SSF53756">
    <property type="entry name" value="UDP-Glycosyltransferase/glycogen phosphorylase"/>
    <property type="match status" value="1"/>
</dbReference>
<proteinExistence type="predicted"/>
<accession>A0A4Q8CZC8</accession>
<keyword evidence="2" id="KW-1185">Reference proteome</keyword>
<comment type="caution">
    <text evidence="1">The sequence shown here is derived from an EMBL/GenBank/DDBJ whole genome shotgun (WGS) entry which is preliminary data.</text>
</comment>
<reference evidence="1 2" key="1">
    <citation type="submission" date="2019-02" db="EMBL/GenBank/DDBJ databases">
        <title>Genomic Encyclopedia of Type Strains, Phase IV (KMG-IV): sequencing the most valuable type-strain genomes for metagenomic binning, comparative biology and taxonomic classification.</title>
        <authorList>
            <person name="Goeker M."/>
        </authorList>
    </citation>
    <scope>NUCLEOTIDE SEQUENCE [LARGE SCALE GENOMIC DNA]</scope>
    <source>
        <strain evidence="1 2">DSM 21056</strain>
    </source>
</reference>
<gene>
    <name evidence="1" type="ORF">EV698_0608</name>
</gene>
<dbReference type="Proteomes" id="UP000292298">
    <property type="component" value="Unassembled WGS sequence"/>
</dbReference>
<evidence type="ECO:0000313" key="2">
    <source>
        <dbReference type="Proteomes" id="UP000292298"/>
    </source>
</evidence>